<sequence>MGTEAKDHKRQTLLHSIAALARRRLGSQSATTARSSSSSESSSNSRSSSSSGSSSSASSPAASTTGGFDDARVSSANMSSTVPCSAPHDEAPVHKELPSEPSVLPAARRLRMAPLRLLALTRSILQASLRVMNTSAVESEAGAAAETEGAVEAAARAVEEEDDDGADGFSADGESHALERPSDSTGGPPVRATSQCETTSSDCTNDGSIMYAVALLRKLQQHACASERGEAEVQRKELDQILHGFIRALESMSLTWGKRSVKNTVQKLFDAHSHVFDENMQHFFIQHFLHESEGAKTFRTALHRTSMLRRCLVAMYQSECGDSAKRSKSVGDDKGIAARCWSNVLAQIRKPEDHAYRLFSIEECPEITNPSTLLAVEQEIAKIDAWDFDVFAITAAVPGQALCIVGNALLEQYDFCSHFRTSKARVTSFLQHVQRRYYGHPYHNAEHAADVAQTLHHFLTVGNLGSLLTERTKCTALLAAIIHDVGHTSYSNNFHIAINDDVAARYVYSSPLEHMHCALAFQLMKNPRCNILQGLTKTEQRETRSVITDMVLATDNSVHSACLGKLDNLVKRSTREGWNHADPNDERLVLQMALHTADVSNPTKPLHIYLVWADRIKQEFYQQGDKERELLLPVSIGYDRKQPIPLEKMQAGFIIGIVRPLILSLSLLPSARLGHCVEQLDANLAHWQRQIYATQSSSSLAADAWDDQADDAAADDAAAGRGASALE</sequence>
<feature type="compositionally biased region" description="Low complexity" evidence="6">
    <location>
        <begin position="26"/>
        <end position="67"/>
    </location>
</feature>
<proteinExistence type="predicted"/>
<feature type="region of interest" description="Disordered" evidence="6">
    <location>
        <begin position="1"/>
        <end position="100"/>
    </location>
</feature>
<comment type="caution">
    <text evidence="8">The sequence shown here is derived from an EMBL/GenBank/DDBJ whole genome shotgun (WGS) entry which is preliminary data.</text>
</comment>
<protein>
    <recommendedName>
        <fullName evidence="7">PDEase domain-containing protein</fullName>
    </recommendedName>
</protein>
<name>A0AAV0UXH1_HYABA</name>
<dbReference type="PRINTS" id="PR00387">
    <property type="entry name" value="PDIESTERASE1"/>
</dbReference>
<feature type="region of interest" description="Disordered" evidence="6">
    <location>
        <begin position="140"/>
        <end position="201"/>
    </location>
</feature>
<gene>
    <name evidence="8" type="ORF">HBR001_LOCUS8546</name>
</gene>
<organism evidence="8 9">
    <name type="scientific">Hyaloperonospora brassicae</name>
    <name type="common">Brassica downy mildew</name>
    <name type="synonym">Peronospora brassicae</name>
    <dbReference type="NCBI Taxonomy" id="162125"/>
    <lineage>
        <taxon>Eukaryota</taxon>
        <taxon>Sar</taxon>
        <taxon>Stramenopiles</taxon>
        <taxon>Oomycota</taxon>
        <taxon>Peronosporomycetes</taxon>
        <taxon>Peronosporales</taxon>
        <taxon>Peronosporaceae</taxon>
        <taxon>Hyaloperonospora</taxon>
    </lineage>
</organism>
<feature type="compositionally biased region" description="Polar residues" evidence="6">
    <location>
        <begin position="192"/>
        <end position="201"/>
    </location>
</feature>
<evidence type="ECO:0000256" key="2">
    <source>
        <dbReference type="ARBA" id="ARBA00022801"/>
    </source>
</evidence>
<keyword evidence="9" id="KW-1185">Reference proteome</keyword>
<feature type="binding site" evidence="4">
    <location>
        <position position="484"/>
    </location>
    <ligand>
        <name>AMP</name>
        <dbReference type="ChEBI" id="CHEBI:456215"/>
    </ligand>
</feature>
<evidence type="ECO:0000313" key="9">
    <source>
        <dbReference type="Proteomes" id="UP001162031"/>
    </source>
</evidence>
<dbReference type="InterPro" id="IPR036971">
    <property type="entry name" value="PDEase_catalytic_dom_sf"/>
</dbReference>
<feature type="binding site" evidence="5">
    <location>
        <position position="484"/>
    </location>
    <ligand>
        <name>Zn(2+)</name>
        <dbReference type="ChEBI" id="CHEBI:29105"/>
        <label>1</label>
    </ligand>
</feature>
<reference evidence="8" key="1">
    <citation type="submission" date="2022-12" db="EMBL/GenBank/DDBJ databases">
        <authorList>
            <person name="Webb A."/>
        </authorList>
    </citation>
    <scope>NUCLEOTIDE SEQUENCE</scope>
    <source>
        <strain evidence="8">Hp1</strain>
    </source>
</reference>
<evidence type="ECO:0000256" key="3">
    <source>
        <dbReference type="PIRSR" id="PIRSR623088-1"/>
    </source>
</evidence>
<dbReference type="AlphaFoldDB" id="A0AAV0UXH1"/>
<feature type="binding site" evidence="5">
    <location>
        <position position="484"/>
    </location>
    <ligand>
        <name>Zn(2+)</name>
        <dbReference type="ChEBI" id="CHEBI:29105"/>
        <label>2</label>
    </ligand>
</feature>
<feature type="binding site" evidence="4">
    <location>
        <position position="598"/>
    </location>
    <ligand>
        <name>AMP</name>
        <dbReference type="ChEBI" id="CHEBI:456215"/>
    </ligand>
</feature>
<feature type="active site" description="Proton donor" evidence="3">
    <location>
        <position position="443"/>
    </location>
</feature>
<feature type="binding site" evidence="5">
    <location>
        <position position="447"/>
    </location>
    <ligand>
        <name>Zn(2+)</name>
        <dbReference type="ChEBI" id="CHEBI:29105"/>
        <label>1</label>
    </ligand>
</feature>
<feature type="binding site" evidence="4">
    <location>
        <position position="650"/>
    </location>
    <ligand>
        <name>AMP</name>
        <dbReference type="ChEBI" id="CHEBI:456215"/>
    </ligand>
</feature>
<accession>A0AAV0UXH1</accession>
<feature type="compositionally biased region" description="Basic and acidic residues" evidence="6">
    <location>
        <begin position="87"/>
        <end position="98"/>
    </location>
</feature>
<evidence type="ECO:0000256" key="1">
    <source>
        <dbReference type="ARBA" id="ARBA00022723"/>
    </source>
</evidence>
<feature type="compositionally biased region" description="Basic and acidic residues" evidence="6">
    <location>
        <begin position="173"/>
        <end position="182"/>
    </location>
</feature>
<feature type="compositionally biased region" description="Low complexity" evidence="6">
    <location>
        <begin position="140"/>
        <end position="156"/>
    </location>
</feature>
<dbReference type="InterPro" id="IPR003607">
    <property type="entry name" value="HD/PDEase_dom"/>
</dbReference>
<evidence type="ECO:0000256" key="5">
    <source>
        <dbReference type="PIRSR" id="PIRSR623088-3"/>
    </source>
</evidence>
<feature type="binding site" evidence="5">
    <location>
        <position position="483"/>
    </location>
    <ligand>
        <name>Zn(2+)</name>
        <dbReference type="ChEBI" id="CHEBI:29105"/>
        <label>1</label>
    </ligand>
</feature>
<feature type="binding site" evidence="4">
    <location>
        <begin position="443"/>
        <end position="447"/>
    </location>
    <ligand>
        <name>AMP</name>
        <dbReference type="ChEBI" id="CHEBI:456215"/>
    </ligand>
</feature>
<dbReference type="CDD" id="cd00077">
    <property type="entry name" value="HDc"/>
    <property type="match status" value="1"/>
</dbReference>
<dbReference type="GO" id="GO:0046872">
    <property type="term" value="F:metal ion binding"/>
    <property type="evidence" value="ECO:0007669"/>
    <property type="project" value="UniProtKB-KW"/>
</dbReference>
<dbReference type="GO" id="GO:0007165">
    <property type="term" value="P:signal transduction"/>
    <property type="evidence" value="ECO:0007669"/>
    <property type="project" value="InterPro"/>
</dbReference>
<dbReference type="InterPro" id="IPR023088">
    <property type="entry name" value="PDEase"/>
</dbReference>
<dbReference type="EMBL" id="CANTFL010001451">
    <property type="protein sequence ID" value="CAI5741569.1"/>
    <property type="molecule type" value="Genomic_DNA"/>
</dbReference>
<evidence type="ECO:0000256" key="4">
    <source>
        <dbReference type="PIRSR" id="PIRSR623088-2"/>
    </source>
</evidence>
<dbReference type="SMART" id="SM00471">
    <property type="entry name" value="HDc"/>
    <property type="match status" value="1"/>
</dbReference>
<dbReference type="PANTHER" id="PTHR11347">
    <property type="entry name" value="CYCLIC NUCLEOTIDE PHOSPHODIESTERASE"/>
    <property type="match status" value="1"/>
</dbReference>
<dbReference type="PROSITE" id="PS51845">
    <property type="entry name" value="PDEASE_I_2"/>
    <property type="match status" value="1"/>
</dbReference>
<feature type="binding site" evidence="5">
    <location>
        <position position="598"/>
    </location>
    <ligand>
        <name>Zn(2+)</name>
        <dbReference type="ChEBI" id="CHEBI:29105"/>
        <label>1</label>
    </ligand>
</feature>
<dbReference type="Pfam" id="PF00233">
    <property type="entry name" value="PDEase_I"/>
    <property type="match status" value="1"/>
</dbReference>
<dbReference type="Gene3D" id="1.10.1300.10">
    <property type="entry name" value="3'5'-cyclic nucleotide phosphodiesterase, catalytic domain"/>
    <property type="match status" value="1"/>
</dbReference>
<evidence type="ECO:0000259" key="7">
    <source>
        <dbReference type="PROSITE" id="PS51845"/>
    </source>
</evidence>
<keyword evidence="1 5" id="KW-0479">Metal-binding</keyword>
<dbReference type="GO" id="GO:0004114">
    <property type="term" value="F:3',5'-cyclic-nucleotide phosphodiesterase activity"/>
    <property type="evidence" value="ECO:0007669"/>
    <property type="project" value="InterPro"/>
</dbReference>
<feature type="domain" description="PDEase" evidence="7">
    <location>
        <begin position="368"/>
        <end position="694"/>
    </location>
</feature>
<evidence type="ECO:0000256" key="6">
    <source>
        <dbReference type="SAM" id="MobiDB-lite"/>
    </source>
</evidence>
<keyword evidence="2" id="KW-0378">Hydrolase</keyword>
<dbReference type="SUPFAM" id="SSF109604">
    <property type="entry name" value="HD-domain/PDEase-like"/>
    <property type="match status" value="1"/>
</dbReference>
<dbReference type="InterPro" id="IPR002073">
    <property type="entry name" value="PDEase_catalytic_dom"/>
</dbReference>
<dbReference type="Proteomes" id="UP001162031">
    <property type="component" value="Unassembled WGS sequence"/>
</dbReference>
<feature type="compositionally biased region" description="Polar residues" evidence="6">
    <location>
        <begin position="74"/>
        <end position="83"/>
    </location>
</feature>
<evidence type="ECO:0000313" key="8">
    <source>
        <dbReference type="EMBL" id="CAI5741569.1"/>
    </source>
</evidence>